<dbReference type="CDD" id="cd07067">
    <property type="entry name" value="HP_PGM_like"/>
    <property type="match status" value="1"/>
</dbReference>
<proteinExistence type="predicted"/>
<evidence type="ECO:0000256" key="1">
    <source>
        <dbReference type="ARBA" id="ARBA00023152"/>
    </source>
</evidence>
<dbReference type="AlphaFoldDB" id="A0A7Y6C9N7"/>
<dbReference type="Proteomes" id="UP000540128">
    <property type="component" value="Unassembled WGS sequence"/>
</dbReference>
<accession>A0A7Y6C9N7</accession>
<dbReference type="EMBL" id="JAANNT010000010">
    <property type="protein sequence ID" value="NUV29508.1"/>
    <property type="molecule type" value="Genomic_DNA"/>
</dbReference>
<dbReference type="Gene3D" id="3.40.50.1240">
    <property type="entry name" value="Phosphoglycerate mutase-like"/>
    <property type="match status" value="1"/>
</dbReference>
<dbReference type="InterPro" id="IPR050275">
    <property type="entry name" value="PGM_Phosphatase"/>
</dbReference>
<dbReference type="Pfam" id="PF00300">
    <property type="entry name" value="His_Phos_1"/>
    <property type="match status" value="1"/>
</dbReference>
<gene>
    <name evidence="4" type="ORF">G6W59_14440</name>
</gene>
<name>A0A7Y6C9N7_9ACTN</name>
<reference evidence="4 5" key="1">
    <citation type="submission" date="2020-03" db="EMBL/GenBank/DDBJ databases">
        <title>Complete genome sequence of sixteen Streptomyces strains facilitates identification of candidate genes involved in plant growth-promotion in grain legumes and cereals.</title>
        <authorList>
            <person name="Gopalakrishnan S."/>
            <person name="Thakur V."/>
            <person name="Saxena R."/>
            <person name="Vadlamudi S."/>
            <person name="Purohit S."/>
            <person name="Kumar V."/>
            <person name="Rathore A."/>
            <person name="Chitikineni A."/>
            <person name="Varshney R.K."/>
        </authorList>
    </citation>
    <scope>NUCLEOTIDE SEQUENCE [LARGE SCALE GENOMIC DNA]</scope>
    <source>
        <strain evidence="4 5">KAI-180</strain>
    </source>
</reference>
<protein>
    <submittedName>
        <fullName evidence="4">Histidine phosphatase family protein</fullName>
    </submittedName>
</protein>
<evidence type="ECO:0000256" key="2">
    <source>
        <dbReference type="ARBA" id="ARBA00023235"/>
    </source>
</evidence>
<dbReference type="GO" id="GO:0016791">
    <property type="term" value="F:phosphatase activity"/>
    <property type="evidence" value="ECO:0007669"/>
    <property type="project" value="TreeGrafter"/>
</dbReference>
<dbReference type="InterPro" id="IPR013078">
    <property type="entry name" value="His_Pase_superF_clade-1"/>
</dbReference>
<dbReference type="SMART" id="SM00855">
    <property type="entry name" value="PGAM"/>
    <property type="match status" value="1"/>
</dbReference>
<evidence type="ECO:0000256" key="3">
    <source>
        <dbReference type="PIRSR" id="PIRSR613078-3"/>
    </source>
</evidence>
<keyword evidence="1" id="KW-0324">Glycolysis</keyword>
<dbReference type="PANTHER" id="PTHR48100:SF1">
    <property type="entry name" value="HISTIDINE PHOSPHATASE FAMILY PROTEIN-RELATED"/>
    <property type="match status" value="1"/>
</dbReference>
<keyword evidence="2" id="KW-0413">Isomerase</keyword>
<sequence>MPTPLPSLPPLPTVTRLASVTVVRHGESEANVRYRRAVGTGDVAVPEGRAEDTALTRLGEEQAAAFGRWLAGAGVEAGPELVVCSPYVRARRTWELAAGEFGERAVPPVVVEERVRDRENGVFALHSPPAWRAADPEEWARRERSEEWTYRPPGGESLADVALRVRGLLGDLDAVAAGRRVLIVAHDAVALAVAYVLEGIGAPVPDRPQVANASVSTWHNEGGRLVPGVWNSTGHL</sequence>
<dbReference type="GO" id="GO:0005737">
    <property type="term" value="C:cytoplasm"/>
    <property type="evidence" value="ECO:0007669"/>
    <property type="project" value="TreeGrafter"/>
</dbReference>
<dbReference type="InterPro" id="IPR001345">
    <property type="entry name" value="PG/BPGM_mutase_AS"/>
</dbReference>
<evidence type="ECO:0000313" key="5">
    <source>
        <dbReference type="Proteomes" id="UP000540128"/>
    </source>
</evidence>
<dbReference type="RefSeq" id="WP_030697213.1">
    <property type="nucleotide sequence ID" value="NZ_JAANNT010000010.1"/>
</dbReference>
<evidence type="ECO:0000313" key="4">
    <source>
        <dbReference type="EMBL" id="NUV29508.1"/>
    </source>
</evidence>
<dbReference type="InterPro" id="IPR029033">
    <property type="entry name" value="His_PPase_superfam"/>
</dbReference>
<comment type="caution">
    <text evidence="4">The sequence shown here is derived from an EMBL/GenBank/DDBJ whole genome shotgun (WGS) entry which is preliminary data.</text>
</comment>
<organism evidence="4 5">
    <name type="scientific">Streptomyces odorifer</name>
    <dbReference type="NCBI Taxonomy" id="53450"/>
    <lineage>
        <taxon>Bacteria</taxon>
        <taxon>Bacillati</taxon>
        <taxon>Actinomycetota</taxon>
        <taxon>Actinomycetes</taxon>
        <taxon>Kitasatosporales</taxon>
        <taxon>Streptomycetaceae</taxon>
        <taxon>Streptomyces</taxon>
        <taxon>Streptomyces albidoflavus group</taxon>
    </lineage>
</organism>
<keyword evidence="5" id="KW-1185">Reference proteome</keyword>
<dbReference type="PROSITE" id="PS00175">
    <property type="entry name" value="PG_MUTASE"/>
    <property type="match status" value="1"/>
</dbReference>
<dbReference type="PANTHER" id="PTHR48100">
    <property type="entry name" value="BROAD-SPECIFICITY PHOSPHATASE YOR283W-RELATED"/>
    <property type="match status" value="1"/>
</dbReference>
<feature type="site" description="Transition state stabilizer" evidence="3">
    <location>
        <position position="186"/>
    </location>
</feature>
<dbReference type="SUPFAM" id="SSF53254">
    <property type="entry name" value="Phosphoglycerate mutase-like"/>
    <property type="match status" value="1"/>
</dbReference>